<keyword evidence="6 9" id="KW-1133">Transmembrane helix</keyword>
<evidence type="ECO:0000256" key="5">
    <source>
        <dbReference type="ARBA" id="ARBA00022692"/>
    </source>
</evidence>
<dbReference type="RefSeq" id="WP_023433089.1">
    <property type="nucleotide sequence ID" value="NZ_AWXZ01000038.1"/>
</dbReference>
<feature type="transmembrane region" description="Helical" evidence="9">
    <location>
        <begin position="45"/>
        <end position="63"/>
    </location>
</feature>
<dbReference type="InterPro" id="IPR055348">
    <property type="entry name" value="DctQ"/>
</dbReference>
<evidence type="ECO:0000256" key="2">
    <source>
        <dbReference type="ARBA" id="ARBA00022448"/>
    </source>
</evidence>
<dbReference type="eggNOG" id="COG3090">
    <property type="taxonomic scope" value="Bacteria"/>
</dbReference>
<comment type="similarity">
    <text evidence="8 9">Belongs to the TRAP transporter small permease family.</text>
</comment>
<feature type="domain" description="Tripartite ATP-independent periplasmic transporters DctQ component" evidence="11">
    <location>
        <begin position="29"/>
        <end position="156"/>
    </location>
</feature>
<dbReference type="PANTHER" id="PTHR35011:SF10">
    <property type="entry name" value="TRAP TRANSPORTER SMALL PERMEASE PROTEIN"/>
    <property type="match status" value="1"/>
</dbReference>
<evidence type="ECO:0000259" key="11">
    <source>
        <dbReference type="Pfam" id="PF04290"/>
    </source>
</evidence>
<evidence type="ECO:0000256" key="7">
    <source>
        <dbReference type="ARBA" id="ARBA00023136"/>
    </source>
</evidence>
<feature type="compositionally biased region" description="Basic and acidic residues" evidence="10">
    <location>
        <begin position="161"/>
        <end position="170"/>
    </location>
</feature>
<sequence length="181" mass="19834">MKTALNLVDTILSRIEFVVIAVLSVAALVLGTAQVVMRYAFNTGYTWSEAVFVLMTVAAMLFAGSRAVREDGHVRVDILPLLMPQRVQTVLRILRYVVSLSLCAFFAYAGLQYVVFTKSMGIVSPASNLPVWMTFLIVPVTMGFFCARYVILLLREAGGEETGRPEHSEAARVAAAQEPGE</sequence>
<evidence type="ECO:0000256" key="1">
    <source>
        <dbReference type="ARBA" id="ARBA00004429"/>
    </source>
</evidence>
<dbReference type="Proteomes" id="UP000017819">
    <property type="component" value="Unassembled WGS sequence"/>
</dbReference>
<keyword evidence="13" id="KW-1185">Reference proteome</keyword>
<feature type="transmembrane region" description="Helical" evidence="9">
    <location>
        <begin position="131"/>
        <end position="154"/>
    </location>
</feature>
<dbReference type="OrthoDB" id="4964541at2"/>
<dbReference type="Pfam" id="PF04290">
    <property type="entry name" value="DctQ"/>
    <property type="match status" value="1"/>
</dbReference>
<gene>
    <name evidence="12" type="ORF">N177_2966</name>
</gene>
<comment type="subcellular location">
    <subcellularLocation>
        <location evidence="1 9">Cell inner membrane</location>
        <topology evidence="1 9">Multi-pass membrane protein</topology>
    </subcellularLocation>
</comment>
<evidence type="ECO:0000313" key="13">
    <source>
        <dbReference type="Proteomes" id="UP000017819"/>
    </source>
</evidence>
<name>V4RC40_9HYPH</name>
<dbReference type="InterPro" id="IPR007387">
    <property type="entry name" value="TRAP_DctQ"/>
</dbReference>
<keyword evidence="7 9" id="KW-0472">Membrane</keyword>
<feature type="transmembrane region" description="Helical" evidence="9">
    <location>
        <begin position="93"/>
        <end position="111"/>
    </location>
</feature>
<comment type="caution">
    <text evidence="12">The sequence shown here is derived from an EMBL/GenBank/DDBJ whole genome shotgun (WGS) entry which is preliminary data.</text>
</comment>
<dbReference type="GO" id="GO:0015740">
    <property type="term" value="P:C4-dicarboxylate transport"/>
    <property type="evidence" value="ECO:0007669"/>
    <property type="project" value="TreeGrafter"/>
</dbReference>
<proteinExistence type="inferred from homology"/>
<evidence type="ECO:0000256" key="10">
    <source>
        <dbReference type="SAM" id="MobiDB-lite"/>
    </source>
</evidence>
<dbReference type="EMBL" id="AWXZ01000038">
    <property type="protein sequence ID" value="ESR23736.1"/>
    <property type="molecule type" value="Genomic_DNA"/>
</dbReference>
<evidence type="ECO:0000256" key="4">
    <source>
        <dbReference type="ARBA" id="ARBA00022519"/>
    </source>
</evidence>
<evidence type="ECO:0000256" key="6">
    <source>
        <dbReference type="ARBA" id="ARBA00022989"/>
    </source>
</evidence>
<dbReference type="PANTHER" id="PTHR35011">
    <property type="entry name" value="2,3-DIKETO-L-GULONATE TRAP TRANSPORTER SMALL PERMEASE PROTEIN YIAM"/>
    <property type="match status" value="1"/>
</dbReference>
<keyword evidence="4 9" id="KW-0997">Cell inner membrane</keyword>
<evidence type="ECO:0000256" key="3">
    <source>
        <dbReference type="ARBA" id="ARBA00022475"/>
    </source>
</evidence>
<comment type="function">
    <text evidence="9">Part of the tripartite ATP-independent periplasmic (TRAP) transport system.</text>
</comment>
<dbReference type="STRING" id="631454.N177_2966"/>
<dbReference type="GO" id="GO:0005886">
    <property type="term" value="C:plasma membrane"/>
    <property type="evidence" value="ECO:0007669"/>
    <property type="project" value="UniProtKB-SubCell"/>
</dbReference>
<keyword evidence="3" id="KW-1003">Cell membrane</keyword>
<reference evidence="12 13" key="1">
    <citation type="journal article" date="2014" name="Genome Announc.">
        <title>Draft Genome Sequence of Lutibaculum baratangense Strain AMV1T, Isolated from a Mud Volcano in Andamans, India.</title>
        <authorList>
            <person name="Singh A."/>
            <person name="Sreenivas A."/>
            <person name="Sathyanarayana Reddy G."/>
            <person name="Pinnaka A.K."/>
            <person name="Shivaji S."/>
        </authorList>
    </citation>
    <scope>NUCLEOTIDE SEQUENCE [LARGE SCALE GENOMIC DNA]</scope>
    <source>
        <strain evidence="12 13">AMV1</strain>
    </source>
</reference>
<protein>
    <recommendedName>
        <fullName evidence="9">TRAP transporter small permease protein</fullName>
    </recommendedName>
</protein>
<accession>V4RC40</accession>
<keyword evidence="2 9" id="KW-0813">Transport</keyword>
<evidence type="ECO:0000256" key="9">
    <source>
        <dbReference type="RuleBase" id="RU369079"/>
    </source>
</evidence>
<feature type="transmembrane region" description="Helical" evidence="9">
    <location>
        <begin position="12"/>
        <end position="33"/>
    </location>
</feature>
<organism evidence="12 13">
    <name type="scientific">Lutibaculum baratangense AMV1</name>
    <dbReference type="NCBI Taxonomy" id="631454"/>
    <lineage>
        <taxon>Bacteria</taxon>
        <taxon>Pseudomonadati</taxon>
        <taxon>Pseudomonadota</taxon>
        <taxon>Alphaproteobacteria</taxon>
        <taxon>Hyphomicrobiales</taxon>
        <taxon>Tepidamorphaceae</taxon>
        <taxon>Lutibaculum</taxon>
    </lineage>
</organism>
<feature type="region of interest" description="Disordered" evidence="10">
    <location>
        <begin position="161"/>
        <end position="181"/>
    </location>
</feature>
<dbReference type="AlphaFoldDB" id="V4RC40"/>
<dbReference type="GO" id="GO:0022857">
    <property type="term" value="F:transmembrane transporter activity"/>
    <property type="evidence" value="ECO:0007669"/>
    <property type="project" value="UniProtKB-UniRule"/>
</dbReference>
<evidence type="ECO:0000256" key="8">
    <source>
        <dbReference type="ARBA" id="ARBA00038436"/>
    </source>
</evidence>
<keyword evidence="5 9" id="KW-0812">Transmembrane</keyword>
<comment type="subunit">
    <text evidence="9">The complex comprises the extracytoplasmic solute receptor protein and the two transmembrane proteins.</text>
</comment>
<evidence type="ECO:0000313" key="12">
    <source>
        <dbReference type="EMBL" id="ESR23736.1"/>
    </source>
</evidence>